<feature type="transmembrane region" description="Helical" evidence="1">
    <location>
        <begin position="188"/>
        <end position="209"/>
    </location>
</feature>
<evidence type="ECO:0000313" key="3">
    <source>
        <dbReference type="Proteomes" id="UP000182569"/>
    </source>
</evidence>
<dbReference type="Proteomes" id="UP000182569">
    <property type="component" value="Chromosome"/>
</dbReference>
<organism evidence="2 3">
    <name type="scientific">Clostridium estertheticum subsp. estertheticum</name>
    <dbReference type="NCBI Taxonomy" id="1552"/>
    <lineage>
        <taxon>Bacteria</taxon>
        <taxon>Bacillati</taxon>
        <taxon>Bacillota</taxon>
        <taxon>Clostridia</taxon>
        <taxon>Eubacteriales</taxon>
        <taxon>Clostridiaceae</taxon>
        <taxon>Clostridium</taxon>
    </lineage>
</organism>
<keyword evidence="1" id="KW-1133">Transmembrane helix</keyword>
<evidence type="ECO:0000313" key="2">
    <source>
        <dbReference type="EMBL" id="APC38633.1"/>
    </source>
</evidence>
<keyword evidence="3" id="KW-1185">Reference proteome</keyword>
<keyword evidence="1" id="KW-0812">Transmembrane</keyword>
<dbReference type="KEGG" id="ceu:A7L45_00155"/>
<gene>
    <name evidence="2" type="ORF">A7L45_00155</name>
</gene>
<dbReference type="AlphaFoldDB" id="A0A1J0GBA7"/>
<accession>A0A1J0GBA7</accession>
<dbReference type="EMBL" id="CP015756">
    <property type="protein sequence ID" value="APC38633.1"/>
    <property type="molecule type" value="Genomic_DNA"/>
</dbReference>
<dbReference type="OrthoDB" id="9913393at2"/>
<dbReference type="RefSeq" id="WP_071610929.1">
    <property type="nucleotide sequence ID" value="NZ_CP015756.1"/>
</dbReference>
<name>A0A1J0GBA7_9CLOT</name>
<proteinExistence type="predicted"/>
<protein>
    <submittedName>
        <fullName evidence="2">Uncharacterized protein</fullName>
    </submittedName>
</protein>
<evidence type="ECO:0000256" key="1">
    <source>
        <dbReference type="SAM" id="Phobius"/>
    </source>
</evidence>
<keyword evidence="1" id="KW-0472">Membrane</keyword>
<reference evidence="3" key="1">
    <citation type="journal article" date="2016" name="Front. Microbiol.">
        <title>Complete Genome Sequence of Clostridium estertheticum DSM 8809, a Microbe Identified in Spoiled Vacuum Packed Beef.</title>
        <authorList>
            <person name="Yu Z."/>
            <person name="Gunn L."/>
            <person name="Brennan E."/>
            <person name="Reid R."/>
            <person name="Wall P.G."/>
            <person name="Gaora O.P."/>
            <person name="Hurley D."/>
            <person name="Bolton D."/>
            <person name="Fanning S."/>
        </authorList>
    </citation>
    <scope>NUCLEOTIDE SEQUENCE [LARGE SCALE GENOMIC DNA]</scope>
    <source>
        <strain evidence="3">DSM 8809</strain>
    </source>
</reference>
<sequence length="215" mass="24269">MGFIKGIFNKKTQNVINDYKNKTPEDIKYIDSYIDIIKLALVKNNITTVELFYSFDGGELFDKIKGENSSSNILVLYKGDIDNLIAKNGYTSVCHSKRGNYSLVIFQHQFIYEELFGVELWNDGSSTPEKIHAFNCYITEKINYFAGMNCEVMGIGVGNINKKQYENFMEDYHNEVKTPKIKANPGKVAIYTGIASTIGAGLLIGLKILSKKDKK</sequence>